<reference evidence="2 3" key="1">
    <citation type="submission" date="2021-08" db="EMBL/GenBank/DDBJ databases">
        <title>Massilia sp. R798.</title>
        <authorList>
            <person name="Baek J.H."/>
            <person name="Jung H.S."/>
            <person name="Kim K.R."/>
            <person name="Jeon C.O."/>
        </authorList>
    </citation>
    <scope>NUCLEOTIDE SEQUENCE [LARGE SCALE GENOMIC DNA]</scope>
    <source>
        <strain evidence="2 3">R798</strain>
    </source>
</reference>
<evidence type="ECO:0000313" key="2">
    <source>
        <dbReference type="EMBL" id="MBZ2209523.1"/>
    </source>
</evidence>
<feature type="chain" id="PRO_5046818925" evidence="1">
    <location>
        <begin position="20"/>
        <end position="84"/>
    </location>
</feature>
<keyword evidence="1" id="KW-0732">Signal</keyword>
<comment type="caution">
    <text evidence="2">The sequence shown here is derived from an EMBL/GenBank/DDBJ whole genome shotgun (WGS) entry which is preliminary data.</text>
</comment>
<gene>
    <name evidence="2" type="ORF">I4X03_019830</name>
</gene>
<organism evidence="2 3">
    <name type="scientific">Massilia soli</name>
    <dbReference type="NCBI Taxonomy" id="2792854"/>
    <lineage>
        <taxon>Bacteria</taxon>
        <taxon>Pseudomonadati</taxon>
        <taxon>Pseudomonadota</taxon>
        <taxon>Betaproteobacteria</taxon>
        <taxon>Burkholderiales</taxon>
        <taxon>Oxalobacteraceae</taxon>
        <taxon>Telluria group</taxon>
        <taxon>Massilia</taxon>
    </lineage>
</organism>
<dbReference type="EMBL" id="JAFBIL020000008">
    <property type="protein sequence ID" value="MBZ2209523.1"/>
    <property type="molecule type" value="Genomic_DNA"/>
</dbReference>
<proteinExistence type="predicted"/>
<accession>A0ABS7SU84</accession>
<keyword evidence="3" id="KW-1185">Reference proteome</keyword>
<sequence>MKRLVTLVTLLTLSGAALAGGRSDAMQVSFVIKEACVIQSAAQNTTVRCNVDAPFQIQHAPQPAPSSIAAPSPKTDAAVTVITF</sequence>
<protein>
    <submittedName>
        <fullName evidence="2">Uncharacterized protein</fullName>
    </submittedName>
</protein>
<feature type="signal peptide" evidence="1">
    <location>
        <begin position="1"/>
        <end position="19"/>
    </location>
</feature>
<evidence type="ECO:0000256" key="1">
    <source>
        <dbReference type="SAM" id="SignalP"/>
    </source>
</evidence>
<evidence type="ECO:0000313" key="3">
    <source>
        <dbReference type="Proteomes" id="UP000809349"/>
    </source>
</evidence>
<name>A0ABS7SU84_9BURK</name>
<dbReference type="Proteomes" id="UP000809349">
    <property type="component" value="Unassembled WGS sequence"/>
</dbReference>
<dbReference type="RefSeq" id="WP_223469977.1">
    <property type="nucleotide sequence ID" value="NZ_JAFBIL020000008.1"/>
</dbReference>